<dbReference type="AlphaFoldDB" id="A0A413YU09"/>
<gene>
    <name evidence="1" type="ORF">DW858_09335</name>
</gene>
<sequence length="76" mass="8519">MPITYTIINDFTEIGTCEGLPITEQGRAFVLVPASYLGSVSVGDTLVSPDGQYLKIYMDDYVLENNELKAIKFFYE</sequence>
<dbReference type="Proteomes" id="UP000285844">
    <property type="component" value="Unassembled WGS sequence"/>
</dbReference>
<dbReference type="RefSeq" id="WP_118362789.1">
    <property type="nucleotide sequence ID" value="NZ_QSHM01000010.1"/>
</dbReference>
<organism evidence="1 2">
    <name type="scientific">Lachnospira eligens</name>
    <dbReference type="NCBI Taxonomy" id="39485"/>
    <lineage>
        <taxon>Bacteria</taxon>
        <taxon>Bacillati</taxon>
        <taxon>Bacillota</taxon>
        <taxon>Clostridia</taxon>
        <taxon>Lachnospirales</taxon>
        <taxon>Lachnospiraceae</taxon>
        <taxon>Lachnospira</taxon>
    </lineage>
</organism>
<name>A0A413YU09_9FIRM</name>
<evidence type="ECO:0000313" key="2">
    <source>
        <dbReference type="Proteomes" id="UP000285844"/>
    </source>
</evidence>
<comment type="caution">
    <text evidence="1">The sequence shown here is derived from an EMBL/GenBank/DDBJ whole genome shotgun (WGS) entry which is preliminary data.</text>
</comment>
<dbReference type="EMBL" id="QSHM01000010">
    <property type="protein sequence ID" value="RHC12561.1"/>
    <property type="molecule type" value="Genomic_DNA"/>
</dbReference>
<evidence type="ECO:0000313" key="1">
    <source>
        <dbReference type="EMBL" id="RHC12561.1"/>
    </source>
</evidence>
<reference evidence="1 2" key="1">
    <citation type="submission" date="2018-08" db="EMBL/GenBank/DDBJ databases">
        <title>A genome reference for cultivated species of the human gut microbiota.</title>
        <authorList>
            <person name="Zou Y."/>
            <person name="Xue W."/>
            <person name="Luo G."/>
        </authorList>
    </citation>
    <scope>NUCLEOTIDE SEQUENCE [LARGE SCALE GENOMIC DNA]</scope>
    <source>
        <strain evidence="1 2">AM37-3BH</strain>
    </source>
</reference>
<accession>A0A413YU09</accession>
<protein>
    <submittedName>
        <fullName evidence="1">Uncharacterized protein</fullName>
    </submittedName>
</protein>
<proteinExistence type="predicted"/>